<keyword evidence="6" id="KW-0411">Iron-sulfur</keyword>
<evidence type="ECO:0000256" key="5">
    <source>
        <dbReference type="ARBA" id="ARBA00023004"/>
    </source>
</evidence>
<dbReference type="InterPro" id="IPR017900">
    <property type="entry name" value="4Fe4S_Fe_S_CS"/>
</dbReference>
<comment type="cofactor">
    <cofactor evidence="1">
        <name>[4Fe-4S] cluster</name>
        <dbReference type="ChEBI" id="CHEBI:49883"/>
    </cofactor>
</comment>
<evidence type="ECO:0000259" key="8">
    <source>
        <dbReference type="PROSITE" id="PS51379"/>
    </source>
</evidence>
<feature type="region of interest" description="Disordered" evidence="7">
    <location>
        <begin position="1"/>
        <end position="21"/>
    </location>
</feature>
<evidence type="ECO:0000256" key="4">
    <source>
        <dbReference type="ARBA" id="ARBA00022737"/>
    </source>
</evidence>
<accession>A0A367ZRA3</accession>
<dbReference type="PANTHER" id="PTHR43724:SF1">
    <property type="entry name" value="PYRUVATE SYNTHASE SUBUNIT PORD"/>
    <property type="match status" value="1"/>
</dbReference>
<keyword evidence="9" id="KW-0670">Pyruvate</keyword>
<evidence type="ECO:0000256" key="3">
    <source>
        <dbReference type="ARBA" id="ARBA00022723"/>
    </source>
</evidence>
<dbReference type="PROSITE" id="PS00198">
    <property type="entry name" value="4FE4S_FER_1"/>
    <property type="match status" value="1"/>
</dbReference>
<dbReference type="EMBL" id="QOQW01000005">
    <property type="protein sequence ID" value="RCK80653.1"/>
    <property type="molecule type" value="Genomic_DNA"/>
</dbReference>
<dbReference type="GO" id="GO:0046872">
    <property type="term" value="F:metal ion binding"/>
    <property type="evidence" value="ECO:0007669"/>
    <property type="project" value="UniProtKB-KW"/>
</dbReference>
<dbReference type="InterPro" id="IPR011898">
    <property type="entry name" value="PorD_KorD"/>
</dbReference>
<keyword evidence="3" id="KW-0479">Metal-binding</keyword>
<dbReference type="AlphaFoldDB" id="A0A367ZRA3"/>
<evidence type="ECO:0000313" key="10">
    <source>
        <dbReference type="Proteomes" id="UP000252355"/>
    </source>
</evidence>
<name>A0A367ZRA3_9BACT</name>
<dbReference type="Proteomes" id="UP000252355">
    <property type="component" value="Unassembled WGS sequence"/>
</dbReference>
<dbReference type="GO" id="GO:0051539">
    <property type="term" value="F:4 iron, 4 sulfur cluster binding"/>
    <property type="evidence" value="ECO:0007669"/>
    <property type="project" value="UniProtKB-KW"/>
</dbReference>
<evidence type="ECO:0000256" key="1">
    <source>
        <dbReference type="ARBA" id="ARBA00001966"/>
    </source>
</evidence>
<dbReference type="Gene3D" id="3.30.70.20">
    <property type="match status" value="1"/>
</dbReference>
<dbReference type="InterPro" id="IPR017896">
    <property type="entry name" value="4Fe4S_Fe-S-bd"/>
</dbReference>
<evidence type="ECO:0000256" key="2">
    <source>
        <dbReference type="ARBA" id="ARBA00022485"/>
    </source>
</evidence>
<keyword evidence="4" id="KW-0677">Repeat</keyword>
<dbReference type="SUPFAM" id="SSF54862">
    <property type="entry name" value="4Fe-4S ferredoxins"/>
    <property type="match status" value="1"/>
</dbReference>
<dbReference type="GO" id="GO:0016625">
    <property type="term" value="F:oxidoreductase activity, acting on the aldehyde or oxo group of donors, iron-sulfur protein as acceptor"/>
    <property type="evidence" value="ECO:0007669"/>
    <property type="project" value="InterPro"/>
</dbReference>
<dbReference type="Pfam" id="PF14697">
    <property type="entry name" value="Fer4_21"/>
    <property type="match status" value="1"/>
</dbReference>
<feature type="domain" description="4Fe-4S ferredoxin-type" evidence="8">
    <location>
        <begin position="36"/>
        <end position="65"/>
    </location>
</feature>
<reference evidence="9 10" key="1">
    <citation type="submission" date="2018-05" db="EMBL/GenBank/DDBJ databases">
        <title>A metagenomic window into the 2 km-deep terrestrial subsurface aquifer revealed taxonomically and functionally diverse microbial community comprising novel uncultured bacterial lineages.</title>
        <authorList>
            <person name="Kadnikov V.V."/>
            <person name="Mardanov A.V."/>
            <person name="Beletsky A.V."/>
            <person name="Banks D."/>
            <person name="Pimenov N.V."/>
            <person name="Frank Y.A."/>
            <person name="Karnachuk O.V."/>
            <person name="Ravin N.V."/>
        </authorList>
    </citation>
    <scope>NUCLEOTIDE SEQUENCE [LARGE SCALE GENOMIC DNA]</scope>
    <source>
        <strain evidence="9">BY5</strain>
    </source>
</reference>
<dbReference type="PANTHER" id="PTHR43724">
    <property type="entry name" value="PYRUVATE SYNTHASE SUBUNIT PORD"/>
    <property type="match status" value="1"/>
</dbReference>
<dbReference type="NCBIfam" id="TIGR02179">
    <property type="entry name" value="PorD_KorD"/>
    <property type="match status" value="1"/>
</dbReference>
<keyword evidence="2" id="KW-0004">4Fe-4S</keyword>
<feature type="domain" description="4Fe-4S ferredoxin-type" evidence="8">
    <location>
        <begin position="66"/>
        <end position="96"/>
    </location>
</feature>
<comment type="caution">
    <text evidence="9">The sequence shown here is derived from an EMBL/GenBank/DDBJ whole genome shotgun (WGS) entry which is preliminary data.</text>
</comment>
<evidence type="ECO:0000256" key="7">
    <source>
        <dbReference type="SAM" id="MobiDB-lite"/>
    </source>
</evidence>
<proteinExistence type="predicted"/>
<keyword evidence="5" id="KW-0408">Iron</keyword>
<evidence type="ECO:0000313" key="9">
    <source>
        <dbReference type="EMBL" id="RCK80653.1"/>
    </source>
</evidence>
<sequence>MSGPSSLPTWRELAPGGIIPEGGTAQRYHTGGWRSQRPVFHPEACIHCLTCWILCPDAAIEAKDGKVLGYDYAHCKGCGICAWECPVNKAHQAGKAKKGPAITMEPEPTAEVKA</sequence>
<evidence type="ECO:0000256" key="6">
    <source>
        <dbReference type="ARBA" id="ARBA00023014"/>
    </source>
</evidence>
<dbReference type="PROSITE" id="PS51379">
    <property type="entry name" value="4FE4S_FER_2"/>
    <property type="match status" value="2"/>
</dbReference>
<protein>
    <submittedName>
        <fullName evidence="9">Pyruvate:ferredoxin oxidoreductase, delta subunit</fullName>
    </submittedName>
</protein>
<organism evidence="9 10">
    <name type="scientific">Candidatus Ozemobacter sibiricus</name>
    <dbReference type="NCBI Taxonomy" id="2268124"/>
    <lineage>
        <taxon>Bacteria</taxon>
        <taxon>Candidatus Ozemobacteria</taxon>
        <taxon>Candidatus Ozemobacterales</taxon>
        <taxon>Candidatus Ozemobacteraceae</taxon>
        <taxon>Candidatus Ozemobacter</taxon>
    </lineage>
</organism>
<gene>
    <name evidence="9" type="ORF">OZSIB_2966</name>
</gene>